<dbReference type="Proteomes" id="UP000435357">
    <property type="component" value="Unassembled WGS sequence"/>
</dbReference>
<evidence type="ECO:0000313" key="3">
    <source>
        <dbReference type="Proteomes" id="UP000435357"/>
    </source>
</evidence>
<feature type="signal peptide" evidence="1">
    <location>
        <begin position="1"/>
        <end position="23"/>
    </location>
</feature>
<dbReference type="AlphaFoldDB" id="A0A6N6M4W7"/>
<feature type="chain" id="PRO_5026705795" description="Cache domain-containing protein" evidence="1">
    <location>
        <begin position="24"/>
        <end position="299"/>
    </location>
</feature>
<gene>
    <name evidence="2" type="ORF">F3059_07380</name>
</gene>
<name>A0A6N6M4W7_9FLAO</name>
<keyword evidence="3" id="KW-1185">Reference proteome</keyword>
<protein>
    <recommendedName>
        <fullName evidence="4">Cache domain-containing protein</fullName>
    </recommendedName>
</protein>
<dbReference type="EMBL" id="WACR01000005">
    <property type="protein sequence ID" value="KAB1064511.1"/>
    <property type="molecule type" value="Genomic_DNA"/>
</dbReference>
<evidence type="ECO:0000313" key="2">
    <source>
        <dbReference type="EMBL" id="KAB1064511.1"/>
    </source>
</evidence>
<organism evidence="2 3">
    <name type="scientific">Salibacter halophilus</name>
    <dbReference type="NCBI Taxonomy" id="1803916"/>
    <lineage>
        <taxon>Bacteria</taxon>
        <taxon>Pseudomonadati</taxon>
        <taxon>Bacteroidota</taxon>
        <taxon>Flavobacteriia</taxon>
        <taxon>Flavobacteriales</taxon>
        <taxon>Salibacteraceae</taxon>
        <taxon>Salibacter</taxon>
    </lineage>
</organism>
<sequence>MFLRIKLTLSAIVLLLLSGCVENKNTLESETSAIKQLAYEINYQLVQESKRLKSLVDEGVNDKGEDYSVNELFSYFNINGDLNYPSNWDAVPQKLGRENLRNTYEKSKLTSSLMVVSPQKGVLIYPKLNRVFQKIEKGCIAHILNEANNSKETPSGNWVTTPYWSPVESGWLMSCIVPSNDMYLQLNIPVQTIKEKYLDKQSGYYFIMDSEGRLISLRENTETIIAVDTETQKMIKNSFEFPESRNIYRSKNQGFKEACRKILTDGEKKVRFNWNGSDYMLLNAEISELKWQLVQVIKL</sequence>
<comment type="caution">
    <text evidence="2">The sequence shown here is derived from an EMBL/GenBank/DDBJ whole genome shotgun (WGS) entry which is preliminary data.</text>
</comment>
<proteinExistence type="predicted"/>
<keyword evidence="1" id="KW-0732">Signal</keyword>
<dbReference type="RefSeq" id="WP_151167757.1">
    <property type="nucleotide sequence ID" value="NZ_WACR01000005.1"/>
</dbReference>
<reference evidence="2 3" key="1">
    <citation type="submission" date="2019-09" db="EMBL/GenBank/DDBJ databases">
        <title>Genomes of Cryomorphaceae.</title>
        <authorList>
            <person name="Bowman J.P."/>
        </authorList>
    </citation>
    <scope>NUCLEOTIDE SEQUENCE [LARGE SCALE GENOMIC DNA]</scope>
    <source>
        <strain evidence="2 3">KCTC 52047</strain>
    </source>
</reference>
<dbReference type="Gene3D" id="3.30.450.20">
    <property type="entry name" value="PAS domain"/>
    <property type="match status" value="1"/>
</dbReference>
<evidence type="ECO:0008006" key="4">
    <source>
        <dbReference type="Google" id="ProtNLM"/>
    </source>
</evidence>
<dbReference type="PROSITE" id="PS51257">
    <property type="entry name" value="PROKAR_LIPOPROTEIN"/>
    <property type="match status" value="1"/>
</dbReference>
<evidence type="ECO:0000256" key="1">
    <source>
        <dbReference type="SAM" id="SignalP"/>
    </source>
</evidence>
<accession>A0A6N6M4W7</accession>
<dbReference type="OrthoDB" id="9763537at2"/>